<sequence length="37" mass="4481">MIVFLTPYLSHKRMAKEGRKKKKQHEVHNPLLLPEWP</sequence>
<dbReference type="EMBL" id="GGEC01083165">
    <property type="protein sequence ID" value="MBX63649.1"/>
    <property type="molecule type" value="Transcribed_RNA"/>
</dbReference>
<organism evidence="2">
    <name type="scientific">Rhizophora mucronata</name>
    <name type="common">Asiatic mangrove</name>
    <dbReference type="NCBI Taxonomy" id="61149"/>
    <lineage>
        <taxon>Eukaryota</taxon>
        <taxon>Viridiplantae</taxon>
        <taxon>Streptophyta</taxon>
        <taxon>Embryophyta</taxon>
        <taxon>Tracheophyta</taxon>
        <taxon>Spermatophyta</taxon>
        <taxon>Magnoliopsida</taxon>
        <taxon>eudicotyledons</taxon>
        <taxon>Gunneridae</taxon>
        <taxon>Pentapetalae</taxon>
        <taxon>rosids</taxon>
        <taxon>fabids</taxon>
        <taxon>Malpighiales</taxon>
        <taxon>Rhizophoraceae</taxon>
        <taxon>Rhizophora</taxon>
    </lineage>
</organism>
<evidence type="ECO:0000256" key="1">
    <source>
        <dbReference type="SAM" id="MobiDB-lite"/>
    </source>
</evidence>
<accession>A0A2P2Q9U4</accession>
<feature type="compositionally biased region" description="Basic residues" evidence="1">
    <location>
        <begin position="14"/>
        <end position="25"/>
    </location>
</feature>
<protein>
    <submittedName>
        <fullName evidence="2">Uncharacterized protein</fullName>
    </submittedName>
</protein>
<reference evidence="2" key="1">
    <citation type="submission" date="2018-02" db="EMBL/GenBank/DDBJ databases">
        <title>Rhizophora mucronata_Transcriptome.</title>
        <authorList>
            <person name="Meera S.P."/>
            <person name="Sreeshan A."/>
            <person name="Augustine A."/>
        </authorList>
    </citation>
    <scope>NUCLEOTIDE SEQUENCE</scope>
    <source>
        <tissue evidence="2">Leaf</tissue>
    </source>
</reference>
<proteinExistence type="predicted"/>
<feature type="region of interest" description="Disordered" evidence="1">
    <location>
        <begin position="14"/>
        <end position="37"/>
    </location>
</feature>
<name>A0A2P2Q9U4_RHIMU</name>
<evidence type="ECO:0000313" key="2">
    <source>
        <dbReference type="EMBL" id="MBX63649.1"/>
    </source>
</evidence>
<dbReference type="AlphaFoldDB" id="A0A2P2Q9U4"/>